<feature type="region of interest" description="Disordered" evidence="1">
    <location>
        <begin position="1"/>
        <end position="60"/>
    </location>
</feature>
<comment type="caution">
    <text evidence="3">The sequence shown here is derived from an EMBL/GenBank/DDBJ whole genome shotgun (WGS) entry which is preliminary data.</text>
</comment>
<evidence type="ECO:0000259" key="2">
    <source>
        <dbReference type="Pfam" id="PF13763"/>
    </source>
</evidence>
<evidence type="ECO:0000313" key="4">
    <source>
        <dbReference type="Proteomes" id="UP001595444"/>
    </source>
</evidence>
<evidence type="ECO:0000256" key="1">
    <source>
        <dbReference type="SAM" id="MobiDB-lite"/>
    </source>
</evidence>
<dbReference type="RefSeq" id="WP_194215005.1">
    <property type="nucleotide sequence ID" value="NZ_CP061205.1"/>
</dbReference>
<protein>
    <submittedName>
        <fullName evidence="3">DUF4167 domain-containing protein</fullName>
    </submittedName>
</protein>
<sequence>MTQPQNARKQRARPAARKGGGRNSSNGMSNGPGNNRPDNRVRGNPKQSLEKYKNQAREALQSGDRMMAEYYFQFADHYQRVLNEMQGNNRDNDSDNDSDNQNQNHNQHQNQNQNQNQNQGRRGGRNRRNWDNDSSANTDNGNGVAPEQKVAVAKAPDEVKKAETAALAPTPVEKETIAEKPKRQPRAKKVAPVDPAKAEQPAEVHPELDLGATEAVAEKPKRRAPVRRKKPVASDAGTATEAPKDDAAA</sequence>
<accession>A0ABV7D0U1</accession>
<feature type="compositionally biased region" description="Basic residues" evidence="1">
    <location>
        <begin position="220"/>
        <end position="231"/>
    </location>
</feature>
<feature type="compositionally biased region" description="Low complexity" evidence="1">
    <location>
        <begin position="23"/>
        <end position="36"/>
    </location>
</feature>
<feature type="domain" description="DUF4167" evidence="2">
    <location>
        <begin position="13"/>
        <end position="86"/>
    </location>
</feature>
<name>A0ABV7D0U1_9PROT</name>
<dbReference type="Pfam" id="PF13763">
    <property type="entry name" value="DUF4167"/>
    <property type="match status" value="1"/>
</dbReference>
<feature type="compositionally biased region" description="Basic and acidic residues" evidence="1">
    <location>
        <begin position="196"/>
        <end position="208"/>
    </location>
</feature>
<organism evidence="3 4">
    <name type="scientific">Kordiimonas pumila</name>
    <dbReference type="NCBI Taxonomy" id="2161677"/>
    <lineage>
        <taxon>Bacteria</taxon>
        <taxon>Pseudomonadati</taxon>
        <taxon>Pseudomonadota</taxon>
        <taxon>Alphaproteobacteria</taxon>
        <taxon>Kordiimonadales</taxon>
        <taxon>Kordiimonadaceae</taxon>
        <taxon>Kordiimonas</taxon>
    </lineage>
</organism>
<feature type="compositionally biased region" description="Basic and acidic residues" evidence="1">
    <location>
        <begin position="172"/>
        <end position="182"/>
    </location>
</feature>
<feature type="region of interest" description="Disordered" evidence="1">
    <location>
        <begin position="82"/>
        <end position="249"/>
    </location>
</feature>
<feature type="compositionally biased region" description="Low complexity" evidence="1">
    <location>
        <begin position="99"/>
        <end position="120"/>
    </location>
</feature>
<keyword evidence="4" id="KW-1185">Reference proteome</keyword>
<dbReference type="Proteomes" id="UP001595444">
    <property type="component" value="Unassembled WGS sequence"/>
</dbReference>
<proteinExistence type="predicted"/>
<dbReference type="EMBL" id="JBHRSL010000001">
    <property type="protein sequence ID" value="MFC3050634.1"/>
    <property type="molecule type" value="Genomic_DNA"/>
</dbReference>
<feature type="compositionally biased region" description="Basic residues" evidence="1">
    <location>
        <begin position="8"/>
        <end position="20"/>
    </location>
</feature>
<reference evidence="4" key="1">
    <citation type="journal article" date="2019" name="Int. J. Syst. Evol. Microbiol.">
        <title>The Global Catalogue of Microorganisms (GCM) 10K type strain sequencing project: providing services to taxonomists for standard genome sequencing and annotation.</title>
        <authorList>
            <consortium name="The Broad Institute Genomics Platform"/>
            <consortium name="The Broad Institute Genome Sequencing Center for Infectious Disease"/>
            <person name="Wu L."/>
            <person name="Ma J."/>
        </authorList>
    </citation>
    <scope>NUCLEOTIDE SEQUENCE [LARGE SCALE GENOMIC DNA]</scope>
    <source>
        <strain evidence="4">KCTC 62164</strain>
    </source>
</reference>
<gene>
    <name evidence="3" type="ORF">ACFOKA_01815</name>
</gene>
<evidence type="ECO:0000313" key="3">
    <source>
        <dbReference type="EMBL" id="MFC3050634.1"/>
    </source>
</evidence>
<dbReference type="InterPro" id="IPR025430">
    <property type="entry name" value="DUF4167"/>
</dbReference>